<dbReference type="GO" id="GO:0003676">
    <property type="term" value="F:nucleic acid binding"/>
    <property type="evidence" value="ECO:0007669"/>
    <property type="project" value="InterPro"/>
</dbReference>
<gene>
    <name evidence="1" type="ORF">LIER_36537</name>
</gene>
<sequence>MNQTIFKGIKKNLVQSGASGECWIEELPTVLWSLRTTLSHNTGETPFSLVSCADAVLPAKVGLPTWRERGFDEVQNSHVLKEQLNFIDELRDKALFTMQKYEHLMARSYNRRVKAALYELEEMDGKPFPRTWHASKLSKFYYKV</sequence>
<dbReference type="EMBL" id="BAABME010016811">
    <property type="protein sequence ID" value="GAA0147541.1"/>
    <property type="molecule type" value="Genomic_DNA"/>
</dbReference>
<dbReference type="Gene3D" id="3.30.420.10">
    <property type="entry name" value="Ribonuclease H-like superfamily/Ribonuclease H"/>
    <property type="match status" value="1"/>
</dbReference>
<comment type="caution">
    <text evidence="1">The sequence shown here is derived from an EMBL/GenBank/DDBJ whole genome shotgun (WGS) entry which is preliminary data.</text>
</comment>
<organism evidence="1 2">
    <name type="scientific">Lithospermum erythrorhizon</name>
    <name type="common">Purple gromwell</name>
    <name type="synonym">Lithospermum officinale var. erythrorhizon</name>
    <dbReference type="NCBI Taxonomy" id="34254"/>
    <lineage>
        <taxon>Eukaryota</taxon>
        <taxon>Viridiplantae</taxon>
        <taxon>Streptophyta</taxon>
        <taxon>Embryophyta</taxon>
        <taxon>Tracheophyta</taxon>
        <taxon>Spermatophyta</taxon>
        <taxon>Magnoliopsida</taxon>
        <taxon>eudicotyledons</taxon>
        <taxon>Gunneridae</taxon>
        <taxon>Pentapetalae</taxon>
        <taxon>asterids</taxon>
        <taxon>lamiids</taxon>
        <taxon>Boraginales</taxon>
        <taxon>Boraginaceae</taxon>
        <taxon>Boraginoideae</taxon>
        <taxon>Lithospermeae</taxon>
        <taxon>Lithospermum</taxon>
    </lineage>
</organism>
<proteinExistence type="predicted"/>
<protein>
    <submittedName>
        <fullName evidence="1">Uncharacterized protein</fullName>
    </submittedName>
</protein>
<name>A0AAV3P874_LITER</name>
<evidence type="ECO:0000313" key="2">
    <source>
        <dbReference type="Proteomes" id="UP001454036"/>
    </source>
</evidence>
<dbReference type="AlphaFoldDB" id="A0AAV3P874"/>
<dbReference type="Proteomes" id="UP001454036">
    <property type="component" value="Unassembled WGS sequence"/>
</dbReference>
<dbReference type="PANTHER" id="PTHR48475">
    <property type="entry name" value="RIBONUCLEASE H"/>
    <property type="match status" value="1"/>
</dbReference>
<dbReference type="PANTHER" id="PTHR48475:SF2">
    <property type="entry name" value="RIBONUCLEASE H"/>
    <property type="match status" value="1"/>
</dbReference>
<dbReference type="InterPro" id="IPR036397">
    <property type="entry name" value="RNaseH_sf"/>
</dbReference>
<keyword evidence="2" id="KW-1185">Reference proteome</keyword>
<reference evidence="1 2" key="1">
    <citation type="submission" date="2024-01" db="EMBL/GenBank/DDBJ databases">
        <title>The complete chloroplast genome sequence of Lithospermum erythrorhizon: insights into the phylogenetic relationship among Boraginaceae species and the maternal lineages of purple gromwells.</title>
        <authorList>
            <person name="Okada T."/>
            <person name="Watanabe K."/>
        </authorList>
    </citation>
    <scope>NUCLEOTIDE SEQUENCE [LARGE SCALE GENOMIC DNA]</scope>
</reference>
<evidence type="ECO:0000313" key="1">
    <source>
        <dbReference type="EMBL" id="GAA0147541.1"/>
    </source>
</evidence>
<accession>A0AAV3P874</accession>